<dbReference type="InterPro" id="IPR008503">
    <property type="entry name" value="Asp_endopeptidase"/>
</dbReference>
<dbReference type="Pfam" id="PF05618">
    <property type="entry name" value="Zn_protease"/>
    <property type="match status" value="1"/>
</dbReference>
<dbReference type="STRING" id="419481.SAMN05216233_12732"/>
<dbReference type="PANTHER" id="PTHR38037:SF2">
    <property type="entry name" value="ATP-DEPENDENT ZINC PROTEASE DOMAIN-CONTAINING PROTEIN-RELATED"/>
    <property type="match status" value="1"/>
</dbReference>
<sequence>MDRMPFSWRSVFLILCMPVFFYSCTTARPPAVPVMKPVVEPVVSPEPKPGAEPEVAPEVKPVKKPVENPVVKKSAVKKSVPTKPVVAPHADTAADSLSGLRVVGEVEPVTLVPSGVTMPARIDTGATTSSIDATEIEPFERDGEKWVRFVVADRRSGEKVSMQCPLLRRVNIISHAGESLKRPVVVIKTMMGGVAFDHEFSLTNRSDFSYQVLIGRNYLQGEFVVDVNRKNVTSPMSEN</sequence>
<evidence type="ECO:0000313" key="3">
    <source>
        <dbReference type="EMBL" id="SCY85471.1"/>
    </source>
</evidence>
<dbReference type="EMBL" id="FMUX01000027">
    <property type="protein sequence ID" value="SCY85471.1"/>
    <property type="molecule type" value="Genomic_DNA"/>
</dbReference>
<dbReference type="Proteomes" id="UP000198870">
    <property type="component" value="Unassembled WGS sequence"/>
</dbReference>
<gene>
    <name evidence="3" type="ORF">SAMN05216233_12732</name>
</gene>
<protein>
    <submittedName>
        <fullName evidence="3">Uncharacterized conserved protein</fullName>
    </submittedName>
</protein>
<dbReference type="Gene3D" id="2.40.70.10">
    <property type="entry name" value="Acid Proteases"/>
    <property type="match status" value="1"/>
</dbReference>
<dbReference type="PROSITE" id="PS51257">
    <property type="entry name" value="PROKAR_LIPOPROTEIN"/>
    <property type="match status" value="1"/>
</dbReference>
<feature type="domain" description="Retropepsin-like aspartic endopeptidase" evidence="2">
    <location>
        <begin position="102"/>
        <end position="233"/>
    </location>
</feature>
<dbReference type="AlphaFoldDB" id="A0A1G5JC46"/>
<dbReference type="PANTHER" id="PTHR38037">
    <property type="entry name" value="ZN_PROTEASE DOMAIN-CONTAINING PROTEIN"/>
    <property type="match status" value="1"/>
</dbReference>
<evidence type="ECO:0000259" key="2">
    <source>
        <dbReference type="Pfam" id="PF05618"/>
    </source>
</evidence>
<organism evidence="3 4">
    <name type="scientific">Desulfoluna spongiiphila</name>
    <dbReference type="NCBI Taxonomy" id="419481"/>
    <lineage>
        <taxon>Bacteria</taxon>
        <taxon>Pseudomonadati</taxon>
        <taxon>Thermodesulfobacteriota</taxon>
        <taxon>Desulfobacteria</taxon>
        <taxon>Desulfobacterales</taxon>
        <taxon>Desulfolunaceae</taxon>
        <taxon>Desulfoluna</taxon>
    </lineage>
</organism>
<name>A0A1G5JC46_9BACT</name>
<dbReference type="SUPFAM" id="SSF50630">
    <property type="entry name" value="Acid proteases"/>
    <property type="match status" value="1"/>
</dbReference>
<proteinExistence type="predicted"/>
<reference evidence="3 4" key="1">
    <citation type="submission" date="2016-10" db="EMBL/GenBank/DDBJ databases">
        <authorList>
            <person name="de Groot N.N."/>
        </authorList>
    </citation>
    <scope>NUCLEOTIDE SEQUENCE [LARGE SCALE GENOMIC DNA]</scope>
    <source>
        <strain evidence="3 4">AA1</strain>
    </source>
</reference>
<accession>A0A1G5JC46</accession>
<keyword evidence="1" id="KW-0732">Signal</keyword>
<dbReference type="InterPro" id="IPR021109">
    <property type="entry name" value="Peptidase_aspartic_dom_sf"/>
</dbReference>
<keyword evidence="4" id="KW-1185">Reference proteome</keyword>
<feature type="signal peptide" evidence="1">
    <location>
        <begin position="1"/>
        <end position="27"/>
    </location>
</feature>
<evidence type="ECO:0000313" key="4">
    <source>
        <dbReference type="Proteomes" id="UP000198870"/>
    </source>
</evidence>
<feature type="chain" id="PRO_5011786449" evidence="1">
    <location>
        <begin position="28"/>
        <end position="239"/>
    </location>
</feature>
<evidence type="ECO:0000256" key="1">
    <source>
        <dbReference type="SAM" id="SignalP"/>
    </source>
</evidence>